<dbReference type="AlphaFoldDB" id="A0A831LXD1"/>
<organism evidence="1">
    <name type="scientific">Mariniphaga anaerophila</name>
    <dbReference type="NCBI Taxonomy" id="1484053"/>
    <lineage>
        <taxon>Bacteria</taxon>
        <taxon>Pseudomonadati</taxon>
        <taxon>Bacteroidota</taxon>
        <taxon>Bacteroidia</taxon>
        <taxon>Marinilabiliales</taxon>
        <taxon>Prolixibacteraceae</taxon>
        <taxon>Mariniphaga</taxon>
    </lineage>
</organism>
<dbReference type="GO" id="GO:0009307">
    <property type="term" value="P:DNA restriction-modification system"/>
    <property type="evidence" value="ECO:0007669"/>
    <property type="project" value="InterPro"/>
</dbReference>
<evidence type="ECO:0000313" key="1">
    <source>
        <dbReference type="EMBL" id="HDR52261.1"/>
    </source>
</evidence>
<reference evidence="1" key="1">
    <citation type="journal article" date="2020" name="mSystems">
        <title>Genome- and Community-Level Interaction Insights into Carbon Utilization and Element Cycling Functions of Hydrothermarchaeota in Hydrothermal Sediment.</title>
        <authorList>
            <person name="Zhou Z."/>
            <person name="Liu Y."/>
            <person name="Xu W."/>
            <person name="Pan J."/>
            <person name="Luo Z.H."/>
            <person name="Li M."/>
        </authorList>
    </citation>
    <scope>NUCLEOTIDE SEQUENCE [LARGE SCALE GENOMIC DNA]</scope>
    <source>
        <strain evidence="1">SpSt-1217</strain>
    </source>
</reference>
<proteinExistence type="predicted"/>
<dbReference type="GO" id="GO:0003677">
    <property type="term" value="F:DNA binding"/>
    <property type="evidence" value="ECO:0007669"/>
    <property type="project" value="InterPro"/>
</dbReference>
<dbReference type="Pfam" id="PF09568">
    <property type="entry name" value="RE_MjaI"/>
    <property type="match status" value="1"/>
</dbReference>
<keyword evidence="1" id="KW-0540">Nuclease</keyword>
<sequence>MAKEWILNSAMNRFQLNFKRNVGPTSESIRQCEPKTVDEWRTYYFSKVRSKEHIIELGKKLYIKITEVIAAEVENITEQDCIDYMLQLVIDRTFDGYITEIKTIYGQLERELGYKIEPAPDKWDRLYNVDFFIKIPNSVTEENKFIGLQIKPVNQGIQLSQIFKEKELQLKTHEKFEKEFGGKVFYIFSSKSNGKKVIMNPEVIEEIREEISRLDK</sequence>
<name>A0A831LXD1_9BACT</name>
<dbReference type="GO" id="GO:0009036">
    <property type="term" value="F:type II site-specific deoxyribonuclease activity"/>
    <property type="evidence" value="ECO:0007669"/>
    <property type="project" value="InterPro"/>
</dbReference>
<protein>
    <submittedName>
        <fullName evidence="1">MjaI family restriction endonuclease</fullName>
    </submittedName>
</protein>
<accession>A0A831LXD1</accession>
<keyword evidence="1" id="KW-0255">Endonuclease</keyword>
<gene>
    <name evidence="1" type="ORF">ENN90_11680</name>
</gene>
<dbReference type="EMBL" id="DSDK01000648">
    <property type="protein sequence ID" value="HDR52261.1"/>
    <property type="molecule type" value="Genomic_DNA"/>
</dbReference>
<dbReference type="InterPro" id="IPR019068">
    <property type="entry name" value="Restrct_endonuc_II_MjaI"/>
</dbReference>
<dbReference type="Proteomes" id="UP000886047">
    <property type="component" value="Unassembled WGS sequence"/>
</dbReference>
<keyword evidence="1" id="KW-0378">Hydrolase</keyword>
<comment type="caution">
    <text evidence="1">The sequence shown here is derived from an EMBL/GenBank/DDBJ whole genome shotgun (WGS) entry which is preliminary data.</text>
</comment>